<evidence type="ECO:0000313" key="1">
    <source>
        <dbReference type="EMBL" id="MFB9209986.1"/>
    </source>
</evidence>
<sequence length="150" mass="16522">MGKVAEALTWDGVRCVISIFVVTTAKAPLQAGFRDGDVAPSQVKVYDLTADEDYLPGRHVFEYDLIFDAVPEDLDAYLKACLDRACEGAVVAWLAFEGSFSYDYLLAPEVASQVYGVCAPGAPAELALEEEVLTSERWRMTLQRYARTLS</sequence>
<dbReference type="EMBL" id="JBHMEI010000109">
    <property type="protein sequence ID" value="MFB9209986.1"/>
    <property type="molecule type" value="Genomic_DNA"/>
</dbReference>
<gene>
    <name evidence="1" type="ORF">ACFFV7_52990</name>
</gene>
<evidence type="ECO:0000313" key="2">
    <source>
        <dbReference type="Proteomes" id="UP001589647"/>
    </source>
</evidence>
<reference evidence="1 2" key="1">
    <citation type="submission" date="2024-09" db="EMBL/GenBank/DDBJ databases">
        <authorList>
            <person name="Sun Q."/>
            <person name="Mori K."/>
        </authorList>
    </citation>
    <scope>NUCLEOTIDE SEQUENCE [LARGE SCALE GENOMIC DNA]</scope>
    <source>
        <strain evidence="1 2">CCM 3426</strain>
    </source>
</reference>
<comment type="caution">
    <text evidence="1">The sequence shown here is derived from an EMBL/GenBank/DDBJ whole genome shotgun (WGS) entry which is preliminary data.</text>
</comment>
<dbReference type="RefSeq" id="WP_189651507.1">
    <property type="nucleotide sequence ID" value="NZ_BMRC01000020.1"/>
</dbReference>
<organism evidence="1 2">
    <name type="scientific">Nonomuraea spiralis</name>
    <dbReference type="NCBI Taxonomy" id="46182"/>
    <lineage>
        <taxon>Bacteria</taxon>
        <taxon>Bacillati</taxon>
        <taxon>Actinomycetota</taxon>
        <taxon>Actinomycetes</taxon>
        <taxon>Streptosporangiales</taxon>
        <taxon>Streptosporangiaceae</taxon>
        <taxon>Nonomuraea</taxon>
    </lineage>
</organism>
<keyword evidence="2" id="KW-1185">Reference proteome</keyword>
<accession>A0ABV5IZK5</accession>
<dbReference type="Proteomes" id="UP001589647">
    <property type="component" value="Unassembled WGS sequence"/>
</dbReference>
<name>A0ABV5IZK5_9ACTN</name>
<proteinExistence type="predicted"/>
<protein>
    <submittedName>
        <fullName evidence="1">Uncharacterized protein</fullName>
    </submittedName>
</protein>